<protein>
    <submittedName>
        <fullName evidence="9">FAD-binding monooxygenase</fullName>
    </submittedName>
</protein>
<keyword evidence="3" id="KW-0274">FAD</keyword>
<proteinExistence type="predicted"/>
<keyword evidence="6 9" id="KW-0503">Monooxygenase</keyword>
<dbReference type="GO" id="GO:0070189">
    <property type="term" value="P:kynurenine metabolic process"/>
    <property type="evidence" value="ECO:0007669"/>
    <property type="project" value="TreeGrafter"/>
</dbReference>
<comment type="caution">
    <text evidence="9">The sequence shown here is derived from an EMBL/GenBank/DDBJ whole genome shotgun (WGS) entry which is preliminary data.</text>
</comment>
<evidence type="ECO:0000259" key="8">
    <source>
        <dbReference type="Pfam" id="PF01494"/>
    </source>
</evidence>
<dbReference type="EMBL" id="BDRX01000020">
    <property type="protein sequence ID" value="GBF90815.1"/>
    <property type="molecule type" value="Genomic_DNA"/>
</dbReference>
<dbReference type="GO" id="GO:0004502">
    <property type="term" value="F:kynurenine 3-monooxygenase activity"/>
    <property type="evidence" value="ECO:0007669"/>
    <property type="project" value="TreeGrafter"/>
</dbReference>
<evidence type="ECO:0000313" key="10">
    <source>
        <dbReference type="Proteomes" id="UP000247498"/>
    </source>
</evidence>
<organism evidence="9 10">
    <name type="scientific">Raphidocelis subcapitata</name>
    <dbReference type="NCBI Taxonomy" id="307507"/>
    <lineage>
        <taxon>Eukaryota</taxon>
        <taxon>Viridiplantae</taxon>
        <taxon>Chlorophyta</taxon>
        <taxon>core chlorophytes</taxon>
        <taxon>Chlorophyceae</taxon>
        <taxon>CS clade</taxon>
        <taxon>Sphaeropleales</taxon>
        <taxon>Selenastraceae</taxon>
        <taxon>Raphidocelis</taxon>
    </lineage>
</organism>
<reference evidence="9 10" key="1">
    <citation type="journal article" date="2018" name="Sci. Rep.">
        <title>Raphidocelis subcapitata (=Pseudokirchneriella subcapitata) provides an insight into genome evolution and environmental adaptations in the Sphaeropleales.</title>
        <authorList>
            <person name="Suzuki S."/>
            <person name="Yamaguchi H."/>
            <person name="Nakajima N."/>
            <person name="Kawachi M."/>
        </authorList>
    </citation>
    <scope>NUCLEOTIDE SEQUENCE [LARGE SCALE GENOMIC DNA]</scope>
    <source>
        <strain evidence="9 10">NIES-35</strain>
    </source>
</reference>
<dbReference type="PRINTS" id="PR00420">
    <property type="entry name" value="RNGMNOXGNASE"/>
</dbReference>
<dbReference type="GO" id="GO:0071949">
    <property type="term" value="F:FAD binding"/>
    <property type="evidence" value="ECO:0007669"/>
    <property type="project" value="InterPro"/>
</dbReference>
<comment type="cofactor">
    <cofactor evidence="1">
        <name>FAD</name>
        <dbReference type="ChEBI" id="CHEBI:57692"/>
    </cofactor>
</comment>
<keyword evidence="2" id="KW-0285">Flavoprotein</keyword>
<evidence type="ECO:0000256" key="2">
    <source>
        <dbReference type="ARBA" id="ARBA00022630"/>
    </source>
</evidence>
<dbReference type="AlphaFoldDB" id="A0A2V0P150"/>
<evidence type="ECO:0000256" key="4">
    <source>
        <dbReference type="ARBA" id="ARBA00022857"/>
    </source>
</evidence>
<evidence type="ECO:0000256" key="6">
    <source>
        <dbReference type="ARBA" id="ARBA00023033"/>
    </source>
</evidence>
<dbReference type="PANTHER" id="PTHR46028:SF2">
    <property type="entry name" value="KYNURENINE 3-MONOOXYGENASE"/>
    <property type="match status" value="1"/>
</dbReference>
<evidence type="ECO:0000256" key="3">
    <source>
        <dbReference type="ARBA" id="ARBA00022827"/>
    </source>
</evidence>
<dbReference type="Proteomes" id="UP000247498">
    <property type="component" value="Unassembled WGS sequence"/>
</dbReference>
<dbReference type="Pfam" id="PF01494">
    <property type="entry name" value="FAD_binding_3"/>
    <property type="match status" value="2"/>
</dbReference>
<accession>A0A2V0P150</accession>
<dbReference type="PANTHER" id="PTHR46028">
    <property type="entry name" value="KYNURENINE 3-MONOOXYGENASE"/>
    <property type="match status" value="1"/>
</dbReference>
<dbReference type="InParanoid" id="A0A2V0P150"/>
<feature type="compositionally biased region" description="Low complexity" evidence="7">
    <location>
        <begin position="32"/>
        <end position="43"/>
    </location>
</feature>
<evidence type="ECO:0000256" key="7">
    <source>
        <dbReference type="SAM" id="MobiDB-lite"/>
    </source>
</evidence>
<keyword evidence="4" id="KW-0521">NADP</keyword>
<dbReference type="OrthoDB" id="10053569at2759"/>
<dbReference type="Gene3D" id="3.50.50.60">
    <property type="entry name" value="FAD/NAD(P)-binding domain"/>
    <property type="match status" value="1"/>
</dbReference>
<dbReference type="InterPro" id="IPR002938">
    <property type="entry name" value="FAD-bd"/>
</dbReference>
<feature type="domain" description="FAD-binding" evidence="8">
    <location>
        <begin position="390"/>
        <end position="428"/>
    </location>
</feature>
<evidence type="ECO:0000256" key="5">
    <source>
        <dbReference type="ARBA" id="ARBA00023002"/>
    </source>
</evidence>
<evidence type="ECO:0000256" key="1">
    <source>
        <dbReference type="ARBA" id="ARBA00001974"/>
    </source>
</evidence>
<keyword evidence="10" id="KW-1185">Reference proteome</keyword>
<dbReference type="InterPro" id="IPR036188">
    <property type="entry name" value="FAD/NAD-bd_sf"/>
</dbReference>
<dbReference type="SUPFAM" id="SSF51905">
    <property type="entry name" value="FAD/NAD(P)-binding domain"/>
    <property type="match status" value="1"/>
</dbReference>
<sequence length="564" mass="58422">MRRRAPAPGGPAAHPPARRAPLPRRPSPPAAAPAAGAEAAPAAAPSADAAAPAPAAAVIVGGGPAGLAAALQLASRGWSDVVVLERRGSVEHADTDLSYVYNIDARGRRLLERHGLAADLEAAGVSTAVVDVTRVFPDGRKEQRQQSVKDPTRHTHWLPRPAFVRILANALGRPPFSSRVRVITGASVTAVRRSNTPGGGVVVEYEAPGGARAALRPALLLGCDGVDSSVRAALEGWADADPRLRAAAGSFSPRRVPCPSAGLRFKVLQLPPRPALRDGSALENSGFALLQGRPSAALGRGAAAIRLGLLPFAEPDAPRTANLITREGHPIWEVADGEAMYSVLSESLPQADWRALVAPADMARFAASRGGAFPEPTHPDGAGAAVDGAAVLLLGDALHCFPPDLGQGVNSALLDVLALDESLSAAAKPKTEGGEAAAGEGREAALPEAVDLAAAAEDYHRRQLPQAEALCKLLPLGFPYQYSAGPRRTLWNFVFLAQLALSRALPWLMPPPTFMMVQDAGMDYVSILARVRRAQLVGRAILAALALAAASLVLRLARAGAGAA</sequence>
<evidence type="ECO:0000313" key="9">
    <source>
        <dbReference type="EMBL" id="GBF90815.1"/>
    </source>
</evidence>
<feature type="compositionally biased region" description="Low complexity" evidence="7">
    <location>
        <begin position="1"/>
        <end position="12"/>
    </location>
</feature>
<feature type="region of interest" description="Disordered" evidence="7">
    <location>
        <begin position="1"/>
        <end position="43"/>
    </location>
</feature>
<gene>
    <name evidence="9" type="ORF">Rsub_03669</name>
</gene>
<dbReference type="STRING" id="307507.A0A2V0P150"/>
<name>A0A2V0P150_9CHLO</name>
<keyword evidence="5" id="KW-0560">Oxidoreductase</keyword>
<feature type="domain" description="FAD-binding" evidence="8">
    <location>
        <begin position="57"/>
        <end position="234"/>
    </location>
</feature>